<dbReference type="Proteomes" id="UP000636505">
    <property type="component" value="Unassembled WGS sequence"/>
</dbReference>
<evidence type="ECO:0000256" key="3">
    <source>
        <dbReference type="ARBA" id="ARBA00022692"/>
    </source>
</evidence>
<evidence type="ECO:0000256" key="2">
    <source>
        <dbReference type="ARBA" id="ARBA00009596"/>
    </source>
</evidence>
<comment type="similarity">
    <text evidence="2">Belongs to the Tic20 family.</text>
</comment>
<gene>
    <name evidence="7" type="ORF">IQ241_06300</name>
</gene>
<evidence type="ECO:0000256" key="4">
    <source>
        <dbReference type="ARBA" id="ARBA00022989"/>
    </source>
</evidence>
<comment type="caution">
    <text evidence="7">The sequence shown here is derived from an EMBL/GenBank/DDBJ whole genome shotgun (WGS) entry which is preliminary data.</text>
</comment>
<feature type="transmembrane region" description="Helical" evidence="6">
    <location>
        <begin position="46"/>
        <end position="79"/>
    </location>
</feature>
<organism evidence="7 8">
    <name type="scientific">Vasconcelosia minhoensis LEGE 07310</name>
    <dbReference type="NCBI Taxonomy" id="915328"/>
    <lineage>
        <taxon>Bacteria</taxon>
        <taxon>Bacillati</taxon>
        <taxon>Cyanobacteriota</taxon>
        <taxon>Cyanophyceae</taxon>
        <taxon>Nodosilineales</taxon>
        <taxon>Cymatolegaceae</taxon>
        <taxon>Vasconcelosia</taxon>
        <taxon>Vasconcelosia minhoensis</taxon>
    </lineage>
</organism>
<dbReference type="InterPro" id="IPR005691">
    <property type="entry name" value="Tic20"/>
</dbReference>
<proteinExistence type="inferred from homology"/>
<accession>A0A8J7AUF2</accession>
<keyword evidence="8" id="KW-1185">Reference proteome</keyword>
<dbReference type="EMBL" id="JADEXG010000010">
    <property type="protein sequence ID" value="MBE9076908.1"/>
    <property type="molecule type" value="Genomic_DNA"/>
</dbReference>
<protein>
    <recommendedName>
        <fullName evidence="9">Tic20 family protein Ycf60</fullName>
    </recommendedName>
</protein>
<keyword evidence="5 6" id="KW-0472">Membrane</keyword>
<feature type="transmembrane region" description="Helical" evidence="6">
    <location>
        <begin position="12"/>
        <end position="34"/>
    </location>
</feature>
<dbReference type="PANTHER" id="PTHR33510:SF5">
    <property type="entry name" value="PROTEIN TIC 20-II, CHLOROPLASTIC"/>
    <property type="match status" value="1"/>
</dbReference>
<evidence type="ECO:0008006" key="9">
    <source>
        <dbReference type="Google" id="ProtNLM"/>
    </source>
</evidence>
<evidence type="ECO:0000313" key="7">
    <source>
        <dbReference type="EMBL" id="MBE9076908.1"/>
    </source>
</evidence>
<feature type="transmembrane region" description="Helical" evidence="6">
    <location>
        <begin position="91"/>
        <end position="113"/>
    </location>
</feature>
<dbReference type="GO" id="GO:0016020">
    <property type="term" value="C:membrane"/>
    <property type="evidence" value="ECO:0007669"/>
    <property type="project" value="UniProtKB-SubCell"/>
</dbReference>
<evidence type="ECO:0000313" key="8">
    <source>
        <dbReference type="Proteomes" id="UP000636505"/>
    </source>
</evidence>
<dbReference type="AlphaFoldDB" id="A0A8J7AUF2"/>
<comment type="subcellular location">
    <subcellularLocation>
        <location evidence="1">Membrane</location>
        <topology evidence="1">Multi-pass membrane protein</topology>
    </subcellularLocation>
</comment>
<evidence type="ECO:0000256" key="1">
    <source>
        <dbReference type="ARBA" id="ARBA00004141"/>
    </source>
</evidence>
<dbReference type="PANTHER" id="PTHR33510">
    <property type="entry name" value="PROTEIN TIC 20-II, CHLOROPLASTIC"/>
    <property type="match status" value="1"/>
</dbReference>
<evidence type="ECO:0000256" key="6">
    <source>
        <dbReference type="SAM" id="Phobius"/>
    </source>
</evidence>
<reference evidence="7" key="1">
    <citation type="submission" date="2020-10" db="EMBL/GenBank/DDBJ databases">
        <authorList>
            <person name="Castelo-Branco R."/>
            <person name="Eusebio N."/>
            <person name="Adriana R."/>
            <person name="Vieira A."/>
            <person name="Brugerolle De Fraissinette N."/>
            <person name="Rezende De Castro R."/>
            <person name="Schneider M.P."/>
            <person name="Vasconcelos V."/>
            <person name="Leao P.N."/>
        </authorList>
    </citation>
    <scope>NUCLEOTIDE SEQUENCE</scope>
    <source>
        <strain evidence="7">LEGE 07310</strain>
    </source>
</reference>
<keyword evidence="3 6" id="KW-0812">Transmembrane</keyword>
<sequence>MTWRGSTTALDRVFAALPYLLPLMATLQLGQYFISFISQFPALVPIVQVLFILIAPVAAIYGAIPFAGLIVFFLLIFLVVNNTDINRFIRFNTLQAILLSFILFICSLILGILGNGLPLPFLIETLANVLFLGGLAAIVYSVVQSLMGQYAEIPTISEAVHMQLR</sequence>
<keyword evidence="4 6" id="KW-1133">Transmembrane helix</keyword>
<dbReference type="Pfam" id="PF16166">
    <property type="entry name" value="TIC20"/>
    <property type="match status" value="1"/>
</dbReference>
<evidence type="ECO:0000256" key="5">
    <source>
        <dbReference type="ARBA" id="ARBA00023136"/>
    </source>
</evidence>
<feature type="transmembrane region" description="Helical" evidence="6">
    <location>
        <begin position="119"/>
        <end position="143"/>
    </location>
</feature>
<name>A0A8J7AUF2_9CYAN</name>
<dbReference type="RefSeq" id="WP_193905569.1">
    <property type="nucleotide sequence ID" value="NZ_JADEXG010000010.1"/>
</dbReference>